<dbReference type="SUPFAM" id="SSF54285">
    <property type="entry name" value="MoaD/ThiS"/>
    <property type="match status" value="1"/>
</dbReference>
<dbReference type="EMBL" id="KX284712">
    <property type="protein sequence ID" value="AOM65035.1"/>
    <property type="molecule type" value="Genomic_DNA"/>
</dbReference>
<dbReference type="InterPro" id="IPR016155">
    <property type="entry name" value="Mopterin_synth/thiamin_S_b"/>
</dbReference>
<dbReference type="PANTHER" id="PTHR34472:SF1">
    <property type="entry name" value="SULFUR CARRIER PROTEIN THIS"/>
    <property type="match status" value="1"/>
</dbReference>
<dbReference type="CDD" id="cd00565">
    <property type="entry name" value="Ubl_ThiS"/>
    <property type="match status" value="1"/>
</dbReference>
<dbReference type="GeneID" id="29072370"/>
<reference evidence="1" key="1">
    <citation type="journal article" date="2016" name="BMC Biol.">
        <title>Parallel evolution of highly conserved plastid genome architecture in red seaweeds and seed plants.</title>
        <authorList>
            <person name="Lee J."/>
            <person name="Cho C.H."/>
            <person name="Park S.I."/>
            <person name="Choi J.W."/>
            <person name="Song H.S."/>
            <person name="West J.A."/>
            <person name="Bhattacharya D."/>
            <person name="Yoon H.S."/>
        </authorList>
    </citation>
    <scope>NUCLEOTIDE SEQUENCE</scope>
</reference>
<proteinExistence type="predicted"/>
<dbReference type="PANTHER" id="PTHR34472">
    <property type="entry name" value="SULFUR CARRIER PROTEIN THIS"/>
    <property type="match status" value="1"/>
</dbReference>
<dbReference type="Gene3D" id="3.10.20.30">
    <property type="match status" value="1"/>
</dbReference>
<dbReference type="RefSeq" id="YP_009296100.1">
    <property type="nucleotide sequence ID" value="NC_031169.1"/>
</dbReference>
<dbReference type="NCBIfam" id="TIGR01683">
    <property type="entry name" value="thiS"/>
    <property type="match status" value="1"/>
</dbReference>
<name>A0A1C9C9J1_9FLOR</name>
<gene>
    <name evidence="1" type="primary">thiS</name>
    <name evidence="1" type="ORF">Schiz_152</name>
</gene>
<dbReference type="AlphaFoldDB" id="A0A1C9C9J1"/>
<sequence>MDMQYNTIFINGDAFNCQKSMSLQDLLIYLNFDINSIAIEYNRELLVSRDFDKIFFNSQDHLEVITIVGGG</sequence>
<evidence type="ECO:0000313" key="1">
    <source>
        <dbReference type="EMBL" id="AOM65035.1"/>
    </source>
</evidence>
<accession>A0A1C9C9J1</accession>
<dbReference type="Pfam" id="PF02597">
    <property type="entry name" value="ThiS"/>
    <property type="match status" value="1"/>
</dbReference>
<dbReference type="InterPro" id="IPR012675">
    <property type="entry name" value="Beta-grasp_dom_sf"/>
</dbReference>
<protein>
    <submittedName>
        <fullName evidence="1">Thiamine biosynthesis protein S</fullName>
    </submittedName>
</protein>
<keyword evidence="1" id="KW-0934">Plastid</keyword>
<geneLocation type="plastid" evidence="1"/>
<dbReference type="InterPro" id="IPR003749">
    <property type="entry name" value="ThiS/MoaD-like"/>
</dbReference>
<organism evidence="1">
    <name type="scientific">Schizymenia dubyi</name>
    <dbReference type="NCBI Taxonomy" id="38368"/>
    <lineage>
        <taxon>Eukaryota</taxon>
        <taxon>Rhodophyta</taxon>
        <taxon>Florideophyceae</taxon>
        <taxon>Rhodymeniophycidae</taxon>
        <taxon>Nemastomatales</taxon>
        <taxon>Schizymeniaceae</taxon>
        <taxon>Schizymenia</taxon>
    </lineage>
</organism>
<dbReference type="InterPro" id="IPR010035">
    <property type="entry name" value="Thi_S"/>
</dbReference>